<accession>A0ABY8B387</accession>
<dbReference type="InterPro" id="IPR013538">
    <property type="entry name" value="ASHA1/2-like_C"/>
</dbReference>
<keyword evidence="4" id="KW-1185">Reference proteome</keyword>
<organism evidence="3 4">
    <name type="scientific">Exiguobacterium profundum</name>
    <dbReference type="NCBI Taxonomy" id="307643"/>
    <lineage>
        <taxon>Bacteria</taxon>
        <taxon>Bacillati</taxon>
        <taxon>Bacillota</taxon>
        <taxon>Bacilli</taxon>
        <taxon>Bacillales</taxon>
        <taxon>Bacillales Family XII. Incertae Sedis</taxon>
        <taxon>Exiguobacterium</taxon>
    </lineage>
</organism>
<name>A0ABY8B387_9BACL</name>
<gene>
    <name evidence="3" type="ORF">OE059_07070</name>
</gene>
<evidence type="ECO:0000313" key="3">
    <source>
        <dbReference type="EMBL" id="WED56606.1"/>
    </source>
</evidence>
<dbReference type="RefSeq" id="WP_275060573.1">
    <property type="nucleotide sequence ID" value="NZ_CP109617.1"/>
</dbReference>
<reference evidence="3 4" key="1">
    <citation type="submission" date="2022-10" db="EMBL/GenBank/DDBJ databases">
        <title>Complete genome sequence of Exiguobacterium profundum TSS-3 isolated from an extremely saline-alkaline spring located in Ixtapa, Chiapas-Mexico.</title>
        <authorList>
            <person name="Rincon-Rosales R."/>
            <person name="Rogel M.A."/>
            <person name="Rincon-Molina C.I."/>
            <person name="Guerrero G."/>
            <person name="Manzano-Gomez L.A."/>
            <person name="Lopez-Lopez A."/>
            <person name="Rincon Molina F.A."/>
            <person name="Martinez-Romero E."/>
        </authorList>
    </citation>
    <scope>NUCLEOTIDE SEQUENCE [LARGE SCALE GENOMIC DNA]</scope>
    <source>
        <strain evidence="3 4">TSS-3</strain>
    </source>
</reference>
<dbReference type="Gene3D" id="3.30.530.20">
    <property type="match status" value="1"/>
</dbReference>
<dbReference type="EMBL" id="CP109617">
    <property type="protein sequence ID" value="WED56606.1"/>
    <property type="molecule type" value="Genomic_DNA"/>
</dbReference>
<comment type="similarity">
    <text evidence="1">Belongs to the AHA1 family.</text>
</comment>
<dbReference type="InterPro" id="IPR023393">
    <property type="entry name" value="START-like_dom_sf"/>
</dbReference>
<evidence type="ECO:0000313" key="4">
    <source>
        <dbReference type="Proteomes" id="UP001219957"/>
    </source>
</evidence>
<dbReference type="CDD" id="cd08897">
    <property type="entry name" value="SRPBCC_CalC_Aha1-like_4"/>
    <property type="match status" value="1"/>
</dbReference>
<sequence length="140" mass="16433">MDSNVVTISTLVDAPIDTVWKFWTEPEHIKQWNHASDDWHTIEAENDLRVGGKFHSRMEAKDQSMGFDFEGVYEEVEENELIQYRLEDERRVRISFTSEGDQTKVVEVFDAESMNPVEMQRQGWQAILDNFTRYANVKSV</sequence>
<evidence type="ECO:0000259" key="2">
    <source>
        <dbReference type="Pfam" id="PF08327"/>
    </source>
</evidence>
<evidence type="ECO:0000256" key="1">
    <source>
        <dbReference type="ARBA" id="ARBA00006817"/>
    </source>
</evidence>
<dbReference type="Proteomes" id="UP001219957">
    <property type="component" value="Chromosome"/>
</dbReference>
<dbReference type="SUPFAM" id="SSF55961">
    <property type="entry name" value="Bet v1-like"/>
    <property type="match status" value="1"/>
</dbReference>
<feature type="domain" description="Activator of Hsp90 ATPase homologue 1/2-like C-terminal" evidence="2">
    <location>
        <begin position="13"/>
        <end position="135"/>
    </location>
</feature>
<protein>
    <submittedName>
        <fullName evidence="3">SRPBCC family protein</fullName>
    </submittedName>
</protein>
<dbReference type="Pfam" id="PF08327">
    <property type="entry name" value="AHSA1"/>
    <property type="match status" value="1"/>
</dbReference>
<proteinExistence type="inferred from homology"/>